<evidence type="ECO:0000256" key="8">
    <source>
        <dbReference type="ARBA" id="ARBA00022842"/>
    </source>
</evidence>
<dbReference type="Proteomes" id="UP001596189">
    <property type="component" value="Unassembled WGS sequence"/>
</dbReference>
<accession>A0ABW1JBJ5</accession>
<dbReference type="Gene3D" id="3.40.50.920">
    <property type="match status" value="1"/>
</dbReference>
<evidence type="ECO:0000313" key="15">
    <source>
        <dbReference type="Proteomes" id="UP001596189"/>
    </source>
</evidence>
<proteinExistence type="inferred from homology"/>
<dbReference type="Gene3D" id="3.40.50.970">
    <property type="match status" value="2"/>
</dbReference>
<dbReference type="PANTHER" id="PTHR43522">
    <property type="entry name" value="TRANSKETOLASE"/>
    <property type="match status" value="1"/>
</dbReference>
<dbReference type="RefSeq" id="WP_345716975.1">
    <property type="nucleotide sequence ID" value="NZ_BAABFP010000005.1"/>
</dbReference>
<dbReference type="InterPro" id="IPR055152">
    <property type="entry name" value="Transketolase-like_C_2"/>
</dbReference>
<evidence type="ECO:0000256" key="1">
    <source>
        <dbReference type="ARBA" id="ARBA00001946"/>
    </source>
</evidence>
<evidence type="ECO:0000256" key="4">
    <source>
        <dbReference type="ARBA" id="ARBA00011738"/>
    </source>
</evidence>
<evidence type="ECO:0000256" key="10">
    <source>
        <dbReference type="ARBA" id="ARBA00049473"/>
    </source>
</evidence>
<evidence type="ECO:0000259" key="13">
    <source>
        <dbReference type="SMART" id="SM00861"/>
    </source>
</evidence>
<keyword evidence="9" id="KW-0786">Thiamine pyrophosphate</keyword>
<feature type="compositionally biased region" description="Low complexity" evidence="12">
    <location>
        <begin position="719"/>
        <end position="737"/>
    </location>
</feature>
<dbReference type="SUPFAM" id="SSF52922">
    <property type="entry name" value="TK C-terminal domain-like"/>
    <property type="match status" value="1"/>
</dbReference>
<evidence type="ECO:0000256" key="5">
    <source>
        <dbReference type="ARBA" id="ARBA00013152"/>
    </source>
</evidence>
<comment type="cofactor">
    <cofactor evidence="1">
        <name>Mg(2+)</name>
        <dbReference type="ChEBI" id="CHEBI:18420"/>
    </cofactor>
</comment>
<keyword evidence="7" id="KW-0479">Metal-binding</keyword>
<feature type="domain" description="Transketolase-like pyrimidine-binding" evidence="13">
    <location>
        <begin position="385"/>
        <end position="565"/>
    </location>
</feature>
<dbReference type="InterPro" id="IPR005478">
    <property type="entry name" value="Transketolase_bac-like"/>
</dbReference>
<keyword evidence="6 14" id="KW-0808">Transferase</keyword>
<evidence type="ECO:0000256" key="2">
    <source>
        <dbReference type="ARBA" id="ARBA00001964"/>
    </source>
</evidence>
<evidence type="ECO:0000256" key="9">
    <source>
        <dbReference type="ARBA" id="ARBA00023052"/>
    </source>
</evidence>
<feature type="region of interest" description="Disordered" evidence="12">
    <location>
        <begin position="1"/>
        <end position="25"/>
    </location>
</feature>
<comment type="cofactor">
    <cofactor evidence="2">
        <name>thiamine diphosphate</name>
        <dbReference type="ChEBI" id="CHEBI:58937"/>
    </cofactor>
</comment>
<dbReference type="InterPro" id="IPR009014">
    <property type="entry name" value="Transketo_C/PFOR_II"/>
</dbReference>
<dbReference type="PROSITE" id="PS00801">
    <property type="entry name" value="TRANSKETOLASE_1"/>
    <property type="match status" value="1"/>
</dbReference>
<name>A0ABW1JBJ5_9ACTN</name>
<evidence type="ECO:0000256" key="11">
    <source>
        <dbReference type="NCBIfam" id="TIGR00232"/>
    </source>
</evidence>
<dbReference type="InterPro" id="IPR049557">
    <property type="entry name" value="Transketolase_CS"/>
</dbReference>
<dbReference type="PANTHER" id="PTHR43522:SF2">
    <property type="entry name" value="TRANSKETOLASE 1-RELATED"/>
    <property type="match status" value="1"/>
</dbReference>
<comment type="subunit">
    <text evidence="4">Homodimer.</text>
</comment>
<evidence type="ECO:0000256" key="12">
    <source>
        <dbReference type="SAM" id="MobiDB-lite"/>
    </source>
</evidence>
<keyword evidence="8" id="KW-0460">Magnesium</keyword>
<dbReference type="SMART" id="SM00861">
    <property type="entry name" value="Transket_pyr"/>
    <property type="match status" value="1"/>
</dbReference>
<evidence type="ECO:0000256" key="3">
    <source>
        <dbReference type="ARBA" id="ARBA00007131"/>
    </source>
</evidence>
<dbReference type="InterPro" id="IPR005475">
    <property type="entry name" value="Transketolase-like_Pyr-bd"/>
</dbReference>
<comment type="caution">
    <text evidence="14">The sequence shown here is derived from an EMBL/GenBank/DDBJ whole genome shotgun (WGS) entry which is preliminary data.</text>
</comment>
<feature type="region of interest" description="Disordered" evidence="12">
    <location>
        <begin position="712"/>
        <end position="737"/>
    </location>
</feature>
<evidence type="ECO:0000313" key="14">
    <source>
        <dbReference type="EMBL" id="MFC6006113.1"/>
    </source>
</evidence>
<evidence type="ECO:0000256" key="7">
    <source>
        <dbReference type="ARBA" id="ARBA00022723"/>
    </source>
</evidence>
<dbReference type="Pfam" id="PF00456">
    <property type="entry name" value="Transketolase_N"/>
    <property type="match status" value="1"/>
</dbReference>
<protein>
    <recommendedName>
        <fullName evidence="5 11">Transketolase</fullName>
        <ecNumber evidence="5 11">2.2.1.1</ecNumber>
    </recommendedName>
</protein>
<evidence type="ECO:0000256" key="6">
    <source>
        <dbReference type="ARBA" id="ARBA00022679"/>
    </source>
</evidence>
<dbReference type="InterPro" id="IPR005474">
    <property type="entry name" value="Transketolase_N"/>
</dbReference>
<organism evidence="14 15">
    <name type="scientific">Angustibacter luteus</name>
    <dbReference type="NCBI Taxonomy" id="658456"/>
    <lineage>
        <taxon>Bacteria</taxon>
        <taxon>Bacillati</taxon>
        <taxon>Actinomycetota</taxon>
        <taxon>Actinomycetes</taxon>
        <taxon>Kineosporiales</taxon>
        <taxon>Kineosporiaceae</taxon>
    </lineage>
</organism>
<dbReference type="InterPro" id="IPR029061">
    <property type="entry name" value="THDP-binding"/>
</dbReference>
<comment type="catalytic activity">
    <reaction evidence="10">
        <text>D-sedoheptulose 7-phosphate + D-glyceraldehyde 3-phosphate = aldehydo-D-ribose 5-phosphate + D-xylulose 5-phosphate</text>
        <dbReference type="Rhea" id="RHEA:10508"/>
        <dbReference type="ChEBI" id="CHEBI:57483"/>
        <dbReference type="ChEBI" id="CHEBI:57737"/>
        <dbReference type="ChEBI" id="CHEBI:58273"/>
        <dbReference type="ChEBI" id="CHEBI:59776"/>
        <dbReference type="EC" id="2.2.1.1"/>
    </reaction>
</comment>
<dbReference type="GO" id="GO:0004802">
    <property type="term" value="F:transketolase activity"/>
    <property type="evidence" value="ECO:0007669"/>
    <property type="project" value="UniProtKB-EC"/>
</dbReference>
<dbReference type="InterPro" id="IPR033247">
    <property type="entry name" value="Transketolase_fam"/>
</dbReference>
<sequence length="737" mass="78535">MSELTTPGRSSELAPPTASSAGWTETDVRAVDTVRVLAADAVQKVGNGHPGTAMSLAPVAYLLFQNVMRHDPADDQWLGRDRFVLSCGHSSLTLYIQLYLSGYGLQLSDLESLRTWGSQTPGHPEHRHTRGVEITTGPLGQGLASAVGMAMAARRERGLLDPDAAPGESPFDHHVYVLCSDGDIMEGVTAEASSLAGHQELGNLVVIYDKNHISIEDDTDVSFSEDVAARYEAYGWHVQSVDWTTSGSYVEDVDALLAAIEAAKAETSRPSFISLRTIIGWPAPTKQNTGKAHGSALGDAEVAATKELLGFDPARSFQVDDDVLARAREVGDRGRAAHEEWEGSYEAWRAANADAATLLDRLSAQRLPDGWTDSIPEFDPDPKGLATRAASGKVLGALADVLPELWGGSADLAESNNTTMEGQPSFIPANRQTKDWQGGPFGRTMHFGIREHAMGSILNGIALQSLTRPYGGTFLVFSDYMRPAVRLAALMKLPVTYVWTHDSIGLGEDGPTHQPVEHLAALRAIPGLDVVRPADANETAWAWRTILEHTDRPAGLILSRQNLPIVDRGEGGFGSAEGVARGGYVLAEADGDAPGVILVATGSEVQLAVAARDVLQAEGTPTRVVSMPCREWFAEQPQSYRDEVLPPTVRARVSVEAAVGQGWRDVVGDAGRIVSLEHFGASADYQTIFREFGFTAEHVAAAARESYTEATGGLGAVRPGGSPSASAPTSGGTADRP</sequence>
<gene>
    <name evidence="14" type="primary">tkt</name>
    <name evidence="14" type="ORF">ACFQDO_03125</name>
</gene>
<dbReference type="NCBIfam" id="TIGR00232">
    <property type="entry name" value="tktlase_bact"/>
    <property type="match status" value="1"/>
</dbReference>
<reference evidence="15" key="1">
    <citation type="journal article" date="2019" name="Int. J. Syst. Evol. Microbiol.">
        <title>The Global Catalogue of Microorganisms (GCM) 10K type strain sequencing project: providing services to taxonomists for standard genome sequencing and annotation.</title>
        <authorList>
            <consortium name="The Broad Institute Genomics Platform"/>
            <consortium name="The Broad Institute Genome Sequencing Center for Infectious Disease"/>
            <person name="Wu L."/>
            <person name="Ma J."/>
        </authorList>
    </citation>
    <scope>NUCLEOTIDE SEQUENCE [LARGE SCALE GENOMIC DNA]</scope>
    <source>
        <strain evidence="15">KACC 14249</strain>
    </source>
</reference>
<dbReference type="EMBL" id="JBHSRD010000002">
    <property type="protein sequence ID" value="MFC6006113.1"/>
    <property type="molecule type" value="Genomic_DNA"/>
</dbReference>
<dbReference type="Pfam" id="PF02779">
    <property type="entry name" value="Transket_pyr"/>
    <property type="match status" value="1"/>
</dbReference>
<dbReference type="CDD" id="cd02012">
    <property type="entry name" value="TPP_TK"/>
    <property type="match status" value="1"/>
</dbReference>
<dbReference type="PROSITE" id="PS00802">
    <property type="entry name" value="TRANSKETOLASE_2"/>
    <property type="match status" value="1"/>
</dbReference>
<dbReference type="SUPFAM" id="SSF52518">
    <property type="entry name" value="Thiamin diphosphate-binding fold (THDP-binding)"/>
    <property type="match status" value="2"/>
</dbReference>
<dbReference type="InterPro" id="IPR020826">
    <property type="entry name" value="Transketolase_BS"/>
</dbReference>
<dbReference type="Pfam" id="PF22613">
    <property type="entry name" value="Transketolase_C_1"/>
    <property type="match status" value="1"/>
</dbReference>
<keyword evidence="15" id="KW-1185">Reference proteome</keyword>
<dbReference type="CDD" id="cd07033">
    <property type="entry name" value="TPP_PYR_DXS_TK_like"/>
    <property type="match status" value="1"/>
</dbReference>
<dbReference type="EC" id="2.2.1.1" evidence="5 11"/>
<comment type="similarity">
    <text evidence="3">Belongs to the transketolase family.</text>
</comment>